<dbReference type="PANTHER" id="PTHR31286">
    <property type="entry name" value="GLYCINE-RICH CELL WALL STRUCTURAL PROTEIN 1.8-LIKE"/>
    <property type="match status" value="1"/>
</dbReference>
<keyword evidence="3" id="KW-1185">Reference proteome</keyword>
<gene>
    <name evidence="2" type="ORF">J1N35_010301</name>
</gene>
<accession>A0A9D3W239</accession>
<dbReference type="EMBL" id="JAIQCV010000004">
    <property type="protein sequence ID" value="KAH1106533.1"/>
    <property type="molecule type" value="Genomic_DNA"/>
</dbReference>
<dbReference type="InterPro" id="IPR025558">
    <property type="entry name" value="DUF4283"/>
</dbReference>
<sequence>MSTSVVLKMLGQNLGIKTLHNRLYWIWKPSKPFQLMDIENGYFLVKFQSTVDYDMILSQGPWIIFGHYLTIQPWTIDFNPRLPYPILVLTWIQFPGLPSHLYQK</sequence>
<feature type="domain" description="DUF4283" evidence="1">
    <location>
        <begin position="4"/>
        <end position="80"/>
    </location>
</feature>
<dbReference type="AlphaFoldDB" id="A0A9D3W239"/>
<dbReference type="Proteomes" id="UP000828251">
    <property type="component" value="Unassembled WGS sequence"/>
</dbReference>
<reference evidence="2 3" key="1">
    <citation type="journal article" date="2021" name="Plant Biotechnol. J.">
        <title>Multi-omics assisted identification of the key and species-specific regulatory components of drought-tolerant mechanisms in Gossypium stocksii.</title>
        <authorList>
            <person name="Yu D."/>
            <person name="Ke L."/>
            <person name="Zhang D."/>
            <person name="Wu Y."/>
            <person name="Sun Y."/>
            <person name="Mei J."/>
            <person name="Sun J."/>
            <person name="Sun Y."/>
        </authorList>
    </citation>
    <scope>NUCLEOTIDE SEQUENCE [LARGE SCALE GENOMIC DNA]</scope>
    <source>
        <strain evidence="3">cv. E1</strain>
        <tissue evidence="2">Leaf</tissue>
    </source>
</reference>
<dbReference type="Pfam" id="PF14111">
    <property type="entry name" value="DUF4283"/>
    <property type="match status" value="1"/>
</dbReference>
<dbReference type="OrthoDB" id="1001625at2759"/>
<evidence type="ECO:0000313" key="3">
    <source>
        <dbReference type="Proteomes" id="UP000828251"/>
    </source>
</evidence>
<dbReference type="PANTHER" id="PTHR31286:SF173">
    <property type="entry name" value="DUF4283 DOMAIN-CONTAINING PROTEIN"/>
    <property type="match status" value="1"/>
</dbReference>
<organism evidence="2 3">
    <name type="scientific">Gossypium stocksii</name>
    <dbReference type="NCBI Taxonomy" id="47602"/>
    <lineage>
        <taxon>Eukaryota</taxon>
        <taxon>Viridiplantae</taxon>
        <taxon>Streptophyta</taxon>
        <taxon>Embryophyta</taxon>
        <taxon>Tracheophyta</taxon>
        <taxon>Spermatophyta</taxon>
        <taxon>Magnoliopsida</taxon>
        <taxon>eudicotyledons</taxon>
        <taxon>Gunneridae</taxon>
        <taxon>Pentapetalae</taxon>
        <taxon>rosids</taxon>
        <taxon>malvids</taxon>
        <taxon>Malvales</taxon>
        <taxon>Malvaceae</taxon>
        <taxon>Malvoideae</taxon>
        <taxon>Gossypium</taxon>
    </lineage>
</organism>
<comment type="caution">
    <text evidence="2">The sequence shown here is derived from an EMBL/GenBank/DDBJ whole genome shotgun (WGS) entry which is preliminary data.</text>
</comment>
<evidence type="ECO:0000313" key="2">
    <source>
        <dbReference type="EMBL" id="KAH1106533.1"/>
    </source>
</evidence>
<evidence type="ECO:0000259" key="1">
    <source>
        <dbReference type="Pfam" id="PF14111"/>
    </source>
</evidence>
<dbReference type="InterPro" id="IPR040256">
    <property type="entry name" value="At4g02000-like"/>
</dbReference>
<name>A0A9D3W239_9ROSI</name>
<protein>
    <recommendedName>
        <fullName evidence="1">DUF4283 domain-containing protein</fullName>
    </recommendedName>
</protein>
<proteinExistence type="predicted"/>